<evidence type="ECO:0000313" key="1">
    <source>
        <dbReference type="EMBL" id="OMP05850.1"/>
    </source>
</evidence>
<name>A0A1R3KFJ8_9ROSI</name>
<organism evidence="1 2">
    <name type="scientific">Corchorus olitorius</name>
    <dbReference type="NCBI Taxonomy" id="93759"/>
    <lineage>
        <taxon>Eukaryota</taxon>
        <taxon>Viridiplantae</taxon>
        <taxon>Streptophyta</taxon>
        <taxon>Embryophyta</taxon>
        <taxon>Tracheophyta</taxon>
        <taxon>Spermatophyta</taxon>
        <taxon>Magnoliopsida</taxon>
        <taxon>eudicotyledons</taxon>
        <taxon>Gunneridae</taxon>
        <taxon>Pentapetalae</taxon>
        <taxon>rosids</taxon>
        <taxon>malvids</taxon>
        <taxon>Malvales</taxon>
        <taxon>Malvaceae</taxon>
        <taxon>Grewioideae</taxon>
        <taxon>Apeibeae</taxon>
        <taxon>Corchorus</taxon>
    </lineage>
</organism>
<sequence>MEGTTVTTLHGDIEECPIGIAQLKSQDFMIRMGIQSYNRRVPSQSESATRPVAFQNHVDSLLLRGRMVARAIADDDVSCQIISKNDGWLVAQNTGAAEKGEVSSKRRNLENVGNSPDGGHDLRLKENTVPNNGAAALVSSQLENNVIYGKFDLSLLEGFGESVTPSQVAKSKQILGLKHSPLLGPNIPGVEPSAMSPNGVDPGILSCFPFCFWSYG</sequence>
<gene>
    <name evidence="1" type="ORF">COLO4_08508</name>
</gene>
<comment type="caution">
    <text evidence="1">The sequence shown here is derived from an EMBL/GenBank/DDBJ whole genome shotgun (WGS) entry which is preliminary data.</text>
</comment>
<accession>A0A1R3KFJ8</accession>
<dbReference type="AlphaFoldDB" id="A0A1R3KFJ8"/>
<dbReference type="Proteomes" id="UP000187203">
    <property type="component" value="Unassembled WGS sequence"/>
</dbReference>
<dbReference type="EMBL" id="AWUE01013814">
    <property type="protein sequence ID" value="OMP05850.1"/>
    <property type="molecule type" value="Genomic_DNA"/>
</dbReference>
<keyword evidence="2" id="KW-1185">Reference proteome</keyword>
<reference evidence="2" key="1">
    <citation type="submission" date="2013-09" db="EMBL/GenBank/DDBJ databases">
        <title>Corchorus olitorius genome sequencing.</title>
        <authorList>
            <person name="Alam M."/>
            <person name="Haque M.S."/>
            <person name="Islam M.S."/>
            <person name="Emdad E.M."/>
            <person name="Islam M.M."/>
            <person name="Ahmed B."/>
            <person name="Halim A."/>
            <person name="Hossen Q.M.M."/>
            <person name="Hossain M.Z."/>
            <person name="Ahmed R."/>
            <person name="Khan M.M."/>
            <person name="Islam R."/>
            <person name="Rashid M.M."/>
            <person name="Khan S.A."/>
            <person name="Rahman M.S."/>
            <person name="Alam M."/>
            <person name="Yahiya A.S."/>
            <person name="Khan M.S."/>
            <person name="Azam M.S."/>
            <person name="Haque T."/>
            <person name="Lashkar M.Z.H."/>
            <person name="Akhand A.I."/>
            <person name="Morshed G."/>
            <person name="Roy S."/>
            <person name="Uddin K.S."/>
            <person name="Rabeya T."/>
            <person name="Hossain A.S."/>
            <person name="Chowdhury A."/>
            <person name="Snigdha A.R."/>
            <person name="Mortoza M.S."/>
            <person name="Matin S.A."/>
            <person name="Hoque S.M.E."/>
            <person name="Islam M.K."/>
            <person name="Roy D.K."/>
            <person name="Haider R."/>
            <person name="Moosa M.M."/>
            <person name="Elias S.M."/>
            <person name="Hasan A.M."/>
            <person name="Jahan S."/>
            <person name="Shafiuddin M."/>
            <person name="Mahmood N."/>
            <person name="Shommy N.S."/>
        </authorList>
    </citation>
    <scope>NUCLEOTIDE SEQUENCE [LARGE SCALE GENOMIC DNA]</scope>
    <source>
        <strain evidence="2">cv. O-4</strain>
    </source>
</reference>
<proteinExistence type="predicted"/>
<evidence type="ECO:0000313" key="2">
    <source>
        <dbReference type="Proteomes" id="UP000187203"/>
    </source>
</evidence>
<protein>
    <submittedName>
        <fullName evidence="1">Uncharacterized protein</fullName>
    </submittedName>
</protein>